<keyword evidence="5" id="KW-1185">Reference proteome</keyword>
<comment type="caution">
    <text evidence="4">The sequence shown here is derived from an EMBL/GenBank/DDBJ whole genome shotgun (WGS) entry which is preliminary data.</text>
</comment>
<dbReference type="AlphaFoldDB" id="A0A5B0QC40"/>
<evidence type="ECO:0000313" key="4">
    <source>
        <dbReference type="EMBL" id="KAA1110711.1"/>
    </source>
</evidence>
<sequence>MLGMSSTFDGTRSGRPGPPTPLLYADLNINSNVSNSKTRSRTRSYPSLNGVPIEDRVRVANPEFFTHARVHESITLSPPL</sequence>
<protein>
    <submittedName>
        <fullName evidence="4">Uncharacterized protein</fullName>
    </submittedName>
</protein>
<evidence type="ECO:0000313" key="2">
    <source>
        <dbReference type="EMBL" id="KAA1075871.1"/>
    </source>
</evidence>
<evidence type="ECO:0000256" key="1">
    <source>
        <dbReference type="SAM" id="MobiDB-lite"/>
    </source>
</evidence>
<evidence type="ECO:0000313" key="3">
    <source>
        <dbReference type="EMBL" id="KAA1091222.1"/>
    </source>
</evidence>
<feature type="region of interest" description="Disordered" evidence="1">
    <location>
        <begin position="1"/>
        <end position="22"/>
    </location>
</feature>
<evidence type="ECO:0000313" key="5">
    <source>
        <dbReference type="Proteomes" id="UP000324748"/>
    </source>
</evidence>
<evidence type="ECO:0000313" key="6">
    <source>
        <dbReference type="Proteomes" id="UP000325313"/>
    </source>
</evidence>
<dbReference type="EMBL" id="VSWC01000027">
    <property type="protein sequence ID" value="KAA1110711.1"/>
    <property type="molecule type" value="Genomic_DNA"/>
</dbReference>
<gene>
    <name evidence="3" type="ORF">PGT21_029118</name>
    <name evidence="4" type="ORF">PGT21_030173</name>
    <name evidence="2" type="ORF">PGTUg99_025247</name>
</gene>
<name>A0A5B0QC40_PUCGR</name>
<proteinExistence type="predicted"/>
<dbReference type="EMBL" id="VDEP01000471">
    <property type="protein sequence ID" value="KAA1075871.1"/>
    <property type="molecule type" value="Genomic_DNA"/>
</dbReference>
<dbReference type="Proteomes" id="UP000324748">
    <property type="component" value="Unassembled WGS sequence"/>
</dbReference>
<accession>A0A5B0QC40</accession>
<organism evidence="4 5">
    <name type="scientific">Puccinia graminis f. sp. tritici</name>
    <dbReference type="NCBI Taxonomy" id="56615"/>
    <lineage>
        <taxon>Eukaryota</taxon>
        <taxon>Fungi</taxon>
        <taxon>Dikarya</taxon>
        <taxon>Basidiomycota</taxon>
        <taxon>Pucciniomycotina</taxon>
        <taxon>Pucciniomycetes</taxon>
        <taxon>Pucciniales</taxon>
        <taxon>Pucciniaceae</taxon>
        <taxon>Puccinia</taxon>
    </lineage>
</organism>
<reference evidence="5 6" key="1">
    <citation type="submission" date="2019-05" db="EMBL/GenBank/DDBJ databases">
        <title>Emergence of the Ug99 lineage of the wheat stem rust pathogen through somatic hybridization.</title>
        <authorList>
            <person name="Li F."/>
            <person name="Upadhyaya N.M."/>
            <person name="Sperschneider J."/>
            <person name="Matny O."/>
            <person name="Nguyen-Phuc H."/>
            <person name="Mago R."/>
            <person name="Raley C."/>
            <person name="Miller M.E."/>
            <person name="Silverstein K.A.T."/>
            <person name="Henningsen E."/>
            <person name="Hirsch C.D."/>
            <person name="Visser B."/>
            <person name="Pretorius Z.A."/>
            <person name="Steffenson B.J."/>
            <person name="Schwessinger B."/>
            <person name="Dodds P.N."/>
            <person name="Figueroa M."/>
        </authorList>
    </citation>
    <scope>NUCLEOTIDE SEQUENCE [LARGE SCALE GENOMIC DNA]</scope>
    <source>
        <strain evidence="4">21-0</strain>
        <strain evidence="2 6">Ug99</strain>
    </source>
</reference>
<dbReference type="EMBL" id="VSWC01000092">
    <property type="protein sequence ID" value="KAA1091222.1"/>
    <property type="molecule type" value="Genomic_DNA"/>
</dbReference>
<dbReference type="Proteomes" id="UP000325313">
    <property type="component" value="Unassembled WGS sequence"/>
</dbReference>